<sequence>YIQTVTLRCNIQPFRTSVPSSTGHSSLQHSFIESTPDGNDISKFVKSTPDGNIVAGCENVDEENVADWLLSDMHEPGFKTLNDVAIVNK</sequence>
<reference evidence="1" key="2">
    <citation type="submission" date="2023-05" db="EMBL/GenBank/DDBJ databases">
        <authorList>
            <person name="Fouks B."/>
        </authorList>
    </citation>
    <scope>NUCLEOTIDE SEQUENCE</scope>
    <source>
        <strain evidence="1">Stay&amp;Tobe</strain>
        <tissue evidence="1">Testes</tissue>
    </source>
</reference>
<dbReference type="AlphaFoldDB" id="A0AAD8EP67"/>
<protein>
    <submittedName>
        <fullName evidence="1">Uncharacterized protein</fullName>
    </submittedName>
</protein>
<evidence type="ECO:0000313" key="1">
    <source>
        <dbReference type="EMBL" id="KAJ9596984.1"/>
    </source>
</evidence>
<comment type="caution">
    <text evidence="1">The sequence shown here is derived from an EMBL/GenBank/DDBJ whole genome shotgun (WGS) entry which is preliminary data.</text>
</comment>
<name>A0AAD8EP67_DIPPU</name>
<reference evidence="1" key="1">
    <citation type="journal article" date="2023" name="IScience">
        <title>Live-bearing cockroach genome reveals convergent evolutionary mechanisms linked to viviparity in insects and beyond.</title>
        <authorList>
            <person name="Fouks B."/>
            <person name="Harrison M.C."/>
            <person name="Mikhailova A.A."/>
            <person name="Marchal E."/>
            <person name="English S."/>
            <person name="Carruthers M."/>
            <person name="Jennings E.C."/>
            <person name="Chiamaka E.L."/>
            <person name="Frigard R.A."/>
            <person name="Pippel M."/>
            <person name="Attardo G.M."/>
            <person name="Benoit J.B."/>
            <person name="Bornberg-Bauer E."/>
            <person name="Tobe S.S."/>
        </authorList>
    </citation>
    <scope>NUCLEOTIDE SEQUENCE</scope>
    <source>
        <strain evidence="1">Stay&amp;Tobe</strain>
    </source>
</reference>
<dbReference type="EMBL" id="JASPKZ010001951">
    <property type="protein sequence ID" value="KAJ9596984.1"/>
    <property type="molecule type" value="Genomic_DNA"/>
</dbReference>
<dbReference type="Proteomes" id="UP001233999">
    <property type="component" value="Unassembled WGS sequence"/>
</dbReference>
<accession>A0AAD8EP67</accession>
<feature type="non-terminal residue" evidence="1">
    <location>
        <position position="1"/>
    </location>
</feature>
<organism evidence="1 2">
    <name type="scientific">Diploptera punctata</name>
    <name type="common">Pacific beetle cockroach</name>
    <dbReference type="NCBI Taxonomy" id="6984"/>
    <lineage>
        <taxon>Eukaryota</taxon>
        <taxon>Metazoa</taxon>
        <taxon>Ecdysozoa</taxon>
        <taxon>Arthropoda</taxon>
        <taxon>Hexapoda</taxon>
        <taxon>Insecta</taxon>
        <taxon>Pterygota</taxon>
        <taxon>Neoptera</taxon>
        <taxon>Polyneoptera</taxon>
        <taxon>Dictyoptera</taxon>
        <taxon>Blattodea</taxon>
        <taxon>Blaberoidea</taxon>
        <taxon>Blaberidae</taxon>
        <taxon>Diplopterinae</taxon>
        <taxon>Diploptera</taxon>
    </lineage>
</organism>
<proteinExistence type="predicted"/>
<feature type="non-terminal residue" evidence="1">
    <location>
        <position position="89"/>
    </location>
</feature>
<gene>
    <name evidence="1" type="ORF">L9F63_011983</name>
</gene>
<keyword evidence="2" id="KW-1185">Reference proteome</keyword>
<evidence type="ECO:0000313" key="2">
    <source>
        <dbReference type="Proteomes" id="UP001233999"/>
    </source>
</evidence>